<dbReference type="GO" id="GO:0016787">
    <property type="term" value="F:hydrolase activity"/>
    <property type="evidence" value="ECO:0007669"/>
    <property type="project" value="TreeGrafter"/>
</dbReference>
<sequence>MTGSAWAFIGFGAALAALYGVRFAGAAPSASKSAVKTAATAALAASGLPLGAPWMVVAGLALGALGDFFLSRPGNQAFMAGMAAFAAGHLAYAGAFLAVGADALPVLPALLLLALALSTEVWLAPHTGALRWPVRGYVVVITLMAYTALSISADVSGAVIAIAGAGLFILSDLLLALETFVVAAPDTRRGLARLLWPAYWGGQLLILVGLATAFSA</sequence>
<dbReference type="Pfam" id="PF07947">
    <property type="entry name" value="YhhN"/>
    <property type="match status" value="1"/>
</dbReference>
<keyword evidence="3 6" id="KW-0812">Transmembrane</keyword>
<dbReference type="GO" id="GO:0016020">
    <property type="term" value="C:membrane"/>
    <property type="evidence" value="ECO:0007669"/>
    <property type="project" value="UniProtKB-SubCell"/>
</dbReference>
<feature type="transmembrane region" description="Helical" evidence="6">
    <location>
        <begin position="77"/>
        <end position="99"/>
    </location>
</feature>
<evidence type="ECO:0000313" key="7">
    <source>
        <dbReference type="EMBL" id="SPH16770.1"/>
    </source>
</evidence>
<reference evidence="7 8" key="1">
    <citation type="submission" date="2018-03" db="EMBL/GenBank/DDBJ databases">
        <authorList>
            <person name="Keele B.F."/>
        </authorList>
    </citation>
    <scope>NUCLEOTIDE SEQUENCE [LARGE SCALE GENOMIC DNA]</scope>
    <source>
        <strain evidence="7 8">CECT 8626</strain>
    </source>
</reference>
<evidence type="ECO:0000256" key="2">
    <source>
        <dbReference type="ARBA" id="ARBA00007375"/>
    </source>
</evidence>
<keyword evidence="8" id="KW-1185">Reference proteome</keyword>
<evidence type="ECO:0008006" key="9">
    <source>
        <dbReference type="Google" id="ProtNLM"/>
    </source>
</evidence>
<dbReference type="Proteomes" id="UP000244924">
    <property type="component" value="Unassembled WGS sequence"/>
</dbReference>
<evidence type="ECO:0000256" key="3">
    <source>
        <dbReference type="ARBA" id="ARBA00022692"/>
    </source>
</evidence>
<organism evidence="7 8">
    <name type="scientific">Albidovulum aquaemixtae</name>
    <dbReference type="NCBI Taxonomy" id="1542388"/>
    <lineage>
        <taxon>Bacteria</taxon>
        <taxon>Pseudomonadati</taxon>
        <taxon>Pseudomonadota</taxon>
        <taxon>Alphaproteobacteria</taxon>
        <taxon>Rhodobacterales</taxon>
        <taxon>Paracoccaceae</taxon>
        <taxon>Albidovulum</taxon>
    </lineage>
</organism>
<feature type="transmembrane region" description="Helical" evidence="6">
    <location>
        <begin position="159"/>
        <end position="182"/>
    </location>
</feature>
<proteinExistence type="inferred from homology"/>
<gene>
    <name evidence="7" type="ORF">DEA8626_00281</name>
</gene>
<accession>A0A2R8B2L7</accession>
<comment type="similarity">
    <text evidence="2">Belongs to the TMEM86 family.</text>
</comment>
<dbReference type="PANTHER" id="PTHR31885:SF6">
    <property type="entry name" value="GH04784P"/>
    <property type="match status" value="1"/>
</dbReference>
<feature type="transmembrane region" description="Helical" evidence="6">
    <location>
        <begin position="194"/>
        <end position="214"/>
    </location>
</feature>
<keyword evidence="5 6" id="KW-0472">Membrane</keyword>
<feature type="transmembrane region" description="Helical" evidence="6">
    <location>
        <begin position="136"/>
        <end position="153"/>
    </location>
</feature>
<protein>
    <recommendedName>
        <fullName evidence="9">YhhN-like protein</fullName>
    </recommendedName>
</protein>
<dbReference type="AlphaFoldDB" id="A0A2R8B2L7"/>
<dbReference type="InterPro" id="IPR012506">
    <property type="entry name" value="TMEM86B-like"/>
</dbReference>
<keyword evidence="4 6" id="KW-1133">Transmembrane helix</keyword>
<name>A0A2R8B2L7_9RHOB</name>
<evidence type="ECO:0000256" key="6">
    <source>
        <dbReference type="SAM" id="Phobius"/>
    </source>
</evidence>
<dbReference type="PANTHER" id="PTHR31885">
    <property type="entry name" value="GH04784P"/>
    <property type="match status" value="1"/>
</dbReference>
<feature type="transmembrane region" description="Helical" evidence="6">
    <location>
        <begin position="50"/>
        <end position="70"/>
    </location>
</feature>
<evidence type="ECO:0000256" key="1">
    <source>
        <dbReference type="ARBA" id="ARBA00004141"/>
    </source>
</evidence>
<evidence type="ECO:0000256" key="5">
    <source>
        <dbReference type="ARBA" id="ARBA00023136"/>
    </source>
</evidence>
<evidence type="ECO:0000313" key="8">
    <source>
        <dbReference type="Proteomes" id="UP000244924"/>
    </source>
</evidence>
<comment type="subcellular location">
    <subcellularLocation>
        <location evidence="1">Membrane</location>
        <topology evidence="1">Multi-pass membrane protein</topology>
    </subcellularLocation>
</comment>
<dbReference type="EMBL" id="OMOQ01000001">
    <property type="protein sequence ID" value="SPH16770.1"/>
    <property type="molecule type" value="Genomic_DNA"/>
</dbReference>
<dbReference type="RefSeq" id="WP_181366325.1">
    <property type="nucleotide sequence ID" value="NZ_OMOQ01000001.1"/>
</dbReference>
<evidence type="ECO:0000256" key="4">
    <source>
        <dbReference type="ARBA" id="ARBA00022989"/>
    </source>
</evidence>
<feature type="transmembrane region" description="Helical" evidence="6">
    <location>
        <begin position="105"/>
        <end position="124"/>
    </location>
</feature>